<dbReference type="PANTHER" id="PTHR40465">
    <property type="entry name" value="CHROMOSOME 1, WHOLE GENOME SHOTGUN SEQUENCE"/>
    <property type="match status" value="1"/>
</dbReference>
<evidence type="ECO:0000313" key="4">
    <source>
        <dbReference type="EMBL" id="KAJ8482005.1"/>
    </source>
</evidence>
<keyword evidence="5" id="KW-1185">Reference proteome</keyword>
<accession>A0AAD7XBX8</accession>
<dbReference type="Proteomes" id="UP001215151">
    <property type="component" value="Unassembled WGS sequence"/>
</dbReference>
<dbReference type="Pfam" id="PF20152">
    <property type="entry name" value="DUF6534"/>
    <property type="match status" value="1"/>
</dbReference>
<keyword evidence="2" id="KW-1133">Transmembrane helix</keyword>
<comment type="caution">
    <text evidence="4">The sequence shown here is derived from an EMBL/GenBank/DDBJ whole genome shotgun (WGS) entry which is preliminary data.</text>
</comment>
<reference evidence="4" key="1">
    <citation type="submission" date="2022-11" db="EMBL/GenBank/DDBJ databases">
        <title>Genome Sequence of Cubamyces cubensis.</title>
        <authorList>
            <person name="Buettner E."/>
        </authorList>
    </citation>
    <scope>NUCLEOTIDE SEQUENCE</scope>
    <source>
        <strain evidence="4">MPL-01</strain>
    </source>
</reference>
<sequence>MVDSLISLPSPATILDRFRSGIGAWLVGTFLSAVLVGTLLQQAFRYFRLYPGDPKYMKAWVITAVTLQLISTALAMHTAYYYLVTYALNPLVFTKPDVWSADVGSIVGSLGNLVAESFFARRVYMIGPRYRIVVMSSMILITASCAISAHALSQPDIVTSTTSGRIWLPTTGSALLLAGDLQLTAVLVYFLHKSRTGVRRTNSMIDLLIAYTISSGTLVCVLNVVSLIMSLVYQHNVVFAASTLVVEAVYTNSFVVALNTRQFVRSRGELDETTLDSGFVLGAKPSDNPMNQVALQSIVFAVGPSQSTDMESGDDSPSKPGSIPRQ</sequence>
<dbReference type="AlphaFoldDB" id="A0AAD7XBX8"/>
<proteinExistence type="predicted"/>
<feature type="transmembrane region" description="Helical" evidence="2">
    <location>
        <begin position="60"/>
        <end position="83"/>
    </location>
</feature>
<dbReference type="PANTHER" id="PTHR40465:SF1">
    <property type="entry name" value="DUF6534 DOMAIN-CONTAINING PROTEIN"/>
    <property type="match status" value="1"/>
</dbReference>
<evidence type="ECO:0000313" key="5">
    <source>
        <dbReference type="Proteomes" id="UP001215151"/>
    </source>
</evidence>
<feature type="region of interest" description="Disordered" evidence="1">
    <location>
        <begin position="305"/>
        <end position="326"/>
    </location>
</feature>
<gene>
    <name evidence="4" type="ORF">ONZ51_g5637</name>
</gene>
<feature type="transmembrane region" description="Helical" evidence="2">
    <location>
        <begin position="103"/>
        <end position="120"/>
    </location>
</feature>
<keyword evidence="2" id="KW-0812">Transmembrane</keyword>
<evidence type="ECO:0000256" key="2">
    <source>
        <dbReference type="SAM" id="Phobius"/>
    </source>
</evidence>
<organism evidence="4 5">
    <name type="scientific">Trametes cubensis</name>
    <dbReference type="NCBI Taxonomy" id="1111947"/>
    <lineage>
        <taxon>Eukaryota</taxon>
        <taxon>Fungi</taxon>
        <taxon>Dikarya</taxon>
        <taxon>Basidiomycota</taxon>
        <taxon>Agaricomycotina</taxon>
        <taxon>Agaricomycetes</taxon>
        <taxon>Polyporales</taxon>
        <taxon>Polyporaceae</taxon>
        <taxon>Trametes</taxon>
    </lineage>
</organism>
<protein>
    <recommendedName>
        <fullName evidence="3">DUF6534 domain-containing protein</fullName>
    </recommendedName>
</protein>
<feature type="transmembrane region" description="Helical" evidence="2">
    <location>
        <begin position="20"/>
        <end position="40"/>
    </location>
</feature>
<dbReference type="EMBL" id="JAPEVG010000124">
    <property type="protein sequence ID" value="KAJ8482005.1"/>
    <property type="molecule type" value="Genomic_DNA"/>
</dbReference>
<feature type="transmembrane region" description="Helical" evidence="2">
    <location>
        <begin position="172"/>
        <end position="192"/>
    </location>
</feature>
<feature type="transmembrane region" description="Helical" evidence="2">
    <location>
        <begin position="204"/>
        <end position="231"/>
    </location>
</feature>
<evidence type="ECO:0000256" key="1">
    <source>
        <dbReference type="SAM" id="MobiDB-lite"/>
    </source>
</evidence>
<feature type="transmembrane region" description="Helical" evidence="2">
    <location>
        <begin position="237"/>
        <end position="258"/>
    </location>
</feature>
<dbReference type="InterPro" id="IPR045339">
    <property type="entry name" value="DUF6534"/>
</dbReference>
<feature type="transmembrane region" description="Helical" evidence="2">
    <location>
        <begin position="132"/>
        <end position="152"/>
    </location>
</feature>
<feature type="domain" description="DUF6534" evidence="3">
    <location>
        <begin position="178"/>
        <end position="262"/>
    </location>
</feature>
<name>A0AAD7XBX8_9APHY</name>
<keyword evidence="2" id="KW-0472">Membrane</keyword>
<evidence type="ECO:0000259" key="3">
    <source>
        <dbReference type="Pfam" id="PF20152"/>
    </source>
</evidence>